<evidence type="ECO:0000313" key="3">
    <source>
        <dbReference type="EMBL" id="CAF3977555.1"/>
    </source>
</evidence>
<name>A0A8S2MYV0_9BILA</name>
<feature type="compositionally biased region" description="Low complexity" evidence="1">
    <location>
        <begin position="150"/>
        <end position="170"/>
    </location>
</feature>
<evidence type="ECO:0000256" key="1">
    <source>
        <dbReference type="SAM" id="MobiDB-lite"/>
    </source>
</evidence>
<reference evidence="3" key="1">
    <citation type="submission" date="2021-02" db="EMBL/GenBank/DDBJ databases">
        <authorList>
            <person name="Nowell W R."/>
        </authorList>
    </citation>
    <scope>NUCLEOTIDE SEQUENCE</scope>
</reference>
<accession>A0A8S2MYV0</accession>
<evidence type="ECO:0000313" key="4">
    <source>
        <dbReference type="Proteomes" id="UP000682733"/>
    </source>
</evidence>
<dbReference type="EMBL" id="CAJOBA010034078">
    <property type="protein sequence ID" value="CAF3977555.1"/>
    <property type="molecule type" value="Genomic_DNA"/>
</dbReference>
<dbReference type="AlphaFoldDB" id="A0A8S2MYV0"/>
<dbReference type="Proteomes" id="UP000677228">
    <property type="component" value="Unassembled WGS sequence"/>
</dbReference>
<proteinExistence type="predicted"/>
<gene>
    <name evidence="2" type="ORF">OVA965_LOCUS22329</name>
    <name evidence="3" type="ORF">TMI583_LOCUS23043</name>
</gene>
<dbReference type="EMBL" id="CAJNOK010012554">
    <property type="protein sequence ID" value="CAF1165952.1"/>
    <property type="molecule type" value="Genomic_DNA"/>
</dbReference>
<comment type="caution">
    <text evidence="3">The sequence shown here is derived from an EMBL/GenBank/DDBJ whole genome shotgun (WGS) entry which is preliminary data.</text>
</comment>
<evidence type="ECO:0000313" key="2">
    <source>
        <dbReference type="EMBL" id="CAF1165952.1"/>
    </source>
</evidence>
<feature type="region of interest" description="Disordered" evidence="1">
    <location>
        <begin position="143"/>
        <end position="201"/>
    </location>
</feature>
<protein>
    <submittedName>
        <fullName evidence="3">Uncharacterized protein</fullName>
    </submittedName>
</protein>
<sequence>MNLRIFRHARSLTGTQSSVTNFSEKQFMKKAEKISILNNFKRQEEIKERHDYFIKLPIRHKQKHLKIKSYMTIDDNNDSSNRLTTKDVEEIVQNAYNNATTFIDRLKMTELLKQNNVYNFNELSIYVYKRLSQSLKTVDYSKLKNDDNNDNSSGSNSDNNCSSIDSSSDNENLEISDSDIFSGSGNESENNDENIILQTTL</sequence>
<organism evidence="3 4">
    <name type="scientific">Didymodactylos carnosus</name>
    <dbReference type="NCBI Taxonomy" id="1234261"/>
    <lineage>
        <taxon>Eukaryota</taxon>
        <taxon>Metazoa</taxon>
        <taxon>Spiralia</taxon>
        <taxon>Gnathifera</taxon>
        <taxon>Rotifera</taxon>
        <taxon>Eurotatoria</taxon>
        <taxon>Bdelloidea</taxon>
        <taxon>Philodinida</taxon>
        <taxon>Philodinidae</taxon>
        <taxon>Didymodactylos</taxon>
    </lineage>
</organism>
<dbReference type="Proteomes" id="UP000682733">
    <property type="component" value="Unassembled WGS sequence"/>
</dbReference>